<protein>
    <submittedName>
        <fullName evidence="2">Uncharacterized protein</fullName>
    </submittedName>
</protein>
<gene>
    <name evidence="2" type="ORF">ZEAMMB73_Zm00001d017010</name>
</gene>
<name>A0A1D6HBP9_MAIZE</name>
<dbReference type="EMBL" id="CM000781">
    <property type="protein sequence ID" value="AQK72127.1"/>
    <property type="molecule type" value="Genomic_DNA"/>
</dbReference>
<sequence length="98" mass="10751">MRRKSLRGQTHTIQSGRKRRMSIKESVVGRSGGGGGATSLTMMNLNPANLMGKSLSQGSRDEMTRMRRKRPKVGLGQVRWSGGRWGFNGCSSQQSVVN</sequence>
<evidence type="ECO:0000256" key="1">
    <source>
        <dbReference type="SAM" id="MobiDB-lite"/>
    </source>
</evidence>
<feature type="region of interest" description="Disordered" evidence="1">
    <location>
        <begin position="1"/>
        <end position="73"/>
    </location>
</feature>
<proteinExistence type="predicted"/>
<dbReference type="AlphaFoldDB" id="A0A1D6HBP9"/>
<dbReference type="InParanoid" id="A0A1D6HBP9"/>
<organism evidence="2">
    <name type="scientific">Zea mays</name>
    <name type="common">Maize</name>
    <dbReference type="NCBI Taxonomy" id="4577"/>
    <lineage>
        <taxon>Eukaryota</taxon>
        <taxon>Viridiplantae</taxon>
        <taxon>Streptophyta</taxon>
        <taxon>Embryophyta</taxon>
        <taxon>Tracheophyta</taxon>
        <taxon>Spermatophyta</taxon>
        <taxon>Magnoliopsida</taxon>
        <taxon>Liliopsida</taxon>
        <taxon>Poales</taxon>
        <taxon>Poaceae</taxon>
        <taxon>PACMAD clade</taxon>
        <taxon>Panicoideae</taxon>
        <taxon>Andropogonodae</taxon>
        <taxon>Andropogoneae</taxon>
        <taxon>Tripsacinae</taxon>
        <taxon>Zea</taxon>
    </lineage>
</organism>
<accession>A0A1D6HBP9</accession>
<evidence type="ECO:0000313" key="2">
    <source>
        <dbReference type="EMBL" id="AQK72127.1"/>
    </source>
</evidence>
<reference evidence="2" key="1">
    <citation type="submission" date="2015-12" db="EMBL/GenBank/DDBJ databases">
        <title>Update maize B73 reference genome by single molecule sequencing technologies.</title>
        <authorList>
            <consortium name="Maize Genome Sequencing Project"/>
            <person name="Ware D."/>
        </authorList>
    </citation>
    <scope>NUCLEOTIDE SEQUENCE</scope>
    <source>
        <tissue evidence="2">Seedling</tissue>
    </source>
</reference>
<feature type="compositionally biased region" description="Polar residues" evidence="1">
    <location>
        <begin position="38"/>
        <end position="47"/>
    </location>
</feature>